<dbReference type="InterPro" id="IPR029068">
    <property type="entry name" value="Glyas_Bleomycin-R_OHBP_Dase"/>
</dbReference>
<dbReference type="EMBL" id="PVNK01000068">
    <property type="protein sequence ID" value="PRQ03840.1"/>
    <property type="molecule type" value="Genomic_DNA"/>
</dbReference>
<dbReference type="SUPFAM" id="SSF54593">
    <property type="entry name" value="Glyoxalase/Bleomycin resistance protein/Dihydroxybiphenyl dioxygenase"/>
    <property type="match status" value="1"/>
</dbReference>
<gene>
    <name evidence="2" type="ORF">ENSA5_12090</name>
</gene>
<dbReference type="PROSITE" id="PS51819">
    <property type="entry name" value="VOC"/>
    <property type="match status" value="1"/>
</dbReference>
<proteinExistence type="predicted"/>
<dbReference type="Gene3D" id="3.10.180.10">
    <property type="entry name" value="2,3-Dihydroxybiphenyl 1,2-Dioxygenase, domain 1"/>
    <property type="match status" value="1"/>
</dbReference>
<name>A0A2S9YFF7_9BACT</name>
<accession>A0A2S9YFF7</accession>
<evidence type="ECO:0000313" key="3">
    <source>
        <dbReference type="Proteomes" id="UP000237968"/>
    </source>
</evidence>
<dbReference type="PANTHER" id="PTHR35006:SF2">
    <property type="entry name" value="GLYOXALASE FAMILY PROTEIN (AFU_ORTHOLOGUE AFUA_5G14830)"/>
    <property type="match status" value="1"/>
</dbReference>
<organism evidence="2 3">
    <name type="scientific">Enhygromyxa salina</name>
    <dbReference type="NCBI Taxonomy" id="215803"/>
    <lineage>
        <taxon>Bacteria</taxon>
        <taxon>Pseudomonadati</taxon>
        <taxon>Myxococcota</taxon>
        <taxon>Polyangia</taxon>
        <taxon>Nannocystales</taxon>
        <taxon>Nannocystaceae</taxon>
        <taxon>Enhygromyxa</taxon>
    </lineage>
</organism>
<dbReference type="Proteomes" id="UP000237968">
    <property type="component" value="Unassembled WGS sequence"/>
</dbReference>
<evidence type="ECO:0000259" key="1">
    <source>
        <dbReference type="PROSITE" id="PS51819"/>
    </source>
</evidence>
<dbReference type="CDD" id="cd07262">
    <property type="entry name" value="VOC_like"/>
    <property type="match status" value="1"/>
</dbReference>
<evidence type="ECO:0000313" key="2">
    <source>
        <dbReference type="EMBL" id="PRQ03840.1"/>
    </source>
</evidence>
<dbReference type="InterPro" id="IPR037523">
    <property type="entry name" value="VOC_core"/>
</dbReference>
<feature type="domain" description="VOC" evidence="1">
    <location>
        <begin position="1"/>
        <end position="127"/>
    </location>
</feature>
<dbReference type="Pfam" id="PF00903">
    <property type="entry name" value="Glyoxalase"/>
    <property type="match status" value="1"/>
</dbReference>
<reference evidence="2 3" key="1">
    <citation type="submission" date="2018-03" db="EMBL/GenBank/DDBJ databases">
        <title>Draft Genome Sequences of the Obligatory Marine Myxobacteria Enhygromyxa salina SWB005.</title>
        <authorList>
            <person name="Poehlein A."/>
            <person name="Moghaddam J.A."/>
            <person name="Harms H."/>
            <person name="Alanjari M."/>
            <person name="Koenig G.M."/>
            <person name="Daniel R."/>
            <person name="Schaeberle T.F."/>
        </authorList>
    </citation>
    <scope>NUCLEOTIDE SEQUENCE [LARGE SCALE GENOMIC DNA]</scope>
    <source>
        <strain evidence="2 3">SWB005</strain>
    </source>
</reference>
<dbReference type="PANTHER" id="PTHR35006">
    <property type="entry name" value="GLYOXALASE FAMILY PROTEIN (AFU_ORTHOLOGUE AFUA_5G14830)"/>
    <property type="match status" value="1"/>
</dbReference>
<dbReference type="AlphaFoldDB" id="A0A2S9YFF7"/>
<dbReference type="OrthoDB" id="9800438at2"/>
<keyword evidence="3" id="KW-1185">Reference proteome</keyword>
<sequence length="130" mass="14147">MIDHYTLLVRDYARSKAFYTTVLEPIGYGLVVELTRETVKSLGVPVTCGFGTNKPDLWIAPSEGEIAPTHIAFLAASRAEVDAFHRTALAAGGRDNGPPGVRAYYHPNYYGAFILDPDGYNIEAVCHSGE</sequence>
<comment type="caution">
    <text evidence="2">The sequence shown here is derived from an EMBL/GenBank/DDBJ whole genome shotgun (WGS) entry which is preliminary data.</text>
</comment>
<protein>
    <submittedName>
        <fullName evidence="2">Glyoxalase-like domain protein</fullName>
    </submittedName>
</protein>
<dbReference type="InterPro" id="IPR004360">
    <property type="entry name" value="Glyas_Fos-R_dOase_dom"/>
</dbReference>
<dbReference type="RefSeq" id="WP_106390696.1">
    <property type="nucleotide sequence ID" value="NZ_PVNK01000068.1"/>
</dbReference>